<accession>A0ABW5MZ74</accession>
<dbReference type="RefSeq" id="WP_377767189.1">
    <property type="nucleotide sequence ID" value="NZ_JBHULB010000016.1"/>
</dbReference>
<name>A0ABW5MZ74_9FLAO</name>
<evidence type="ECO:0000313" key="2">
    <source>
        <dbReference type="Proteomes" id="UP001597526"/>
    </source>
</evidence>
<evidence type="ECO:0000313" key="1">
    <source>
        <dbReference type="EMBL" id="MFD2587643.1"/>
    </source>
</evidence>
<reference evidence="2" key="1">
    <citation type="journal article" date="2019" name="Int. J. Syst. Evol. Microbiol.">
        <title>The Global Catalogue of Microorganisms (GCM) 10K type strain sequencing project: providing services to taxonomists for standard genome sequencing and annotation.</title>
        <authorList>
            <consortium name="The Broad Institute Genomics Platform"/>
            <consortium name="The Broad Institute Genome Sequencing Center for Infectious Disease"/>
            <person name="Wu L."/>
            <person name="Ma J."/>
        </authorList>
    </citation>
    <scope>NUCLEOTIDE SEQUENCE [LARGE SCALE GENOMIC DNA]</scope>
    <source>
        <strain evidence="2">KCTC 52368</strain>
    </source>
</reference>
<keyword evidence="2" id="KW-1185">Reference proteome</keyword>
<gene>
    <name evidence="1" type="ORF">ACFSQJ_11920</name>
</gene>
<protein>
    <submittedName>
        <fullName evidence="1">Uncharacterized protein</fullName>
    </submittedName>
</protein>
<proteinExistence type="predicted"/>
<organism evidence="1 2">
    <name type="scientific">Croceitalea marina</name>
    <dbReference type="NCBI Taxonomy" id="1775166"/>
    <lineage>
        <taxon>Bacteria</taxon>
        <taxon>Pseudomonadati</taxon>
        <taxon>Bacteroidota</taxon>
        <taxon>Flavobacteriia</taxon>
        <taxon>Flavobacteriales</taxon>
        <taxon>Flavobacteriaceae</taxon>
        <taxon>Croceitalea</taxon>
    </lineage>
</organism>
<dbReference type="EMBL" id="JBHULB010000016">
    <property type="protein sequence ID" value="MFD2587643.1"/>
    <property type="molecule type" value="Genomic_DNA"/>
</dbReference>
<comment type="caution">
    <text evidence="1">The sequence shown here is derived from an EMBL/GenBank/DDBJ whole genome shotgun (WGS) entry which is preliminary data.</text>
</comment>
<sequence length="93" mass="10210">MALKDLNFPSTSGSVNTEQLTAALKSNVVQIELKQPFQSPSPLVYELDAQGYSGRLLGQLRGTGKYEFSISESTKGVVVIDGIRKEELFKIVF</sequence>
<dbReference type="Proteomes" id="UP001597526">
    <property type="component" value="Unassembled WGS sequence"/>
</dbReference>